<keyword evidence="1" id="KW-1133">Transmembrane helix</keyword>
<organism evidence="2 3">
    <name type="scientific">Armillaria novae-zelandiae</name>
    <dbReference type="NCBI Taxonomy" id="153914"/>
    <lineage>
        <taxon>Eukaryota</taxon>
        <taxon>Fungi</taxon>
        <taxon>Dikarya</taxon>
        <taxon>Basidiomycota</taxon>
        <taxon>Agaricomycotina</taxon>
        <taxon>Agaricomycetes</taxon>
        <taxon>Agaricomycetidae</taxon>
        <taxon>Agaricales</taxon>
        <taxon>Marasmiineae</taxon>
        <taxon>Physalacriaceae</taxon>
        <taxon>Armillaria</taxon>
    </lineage>
</organism>
<evidence type="ECO:0000313" key="3">
    <source>
        <dbReference type="Proteomes" id="UP001175227"/>
    </source>
</evidence>
<reference evidence="2" key="1">
    <citation type="submission" date="2023-06" db="EMBL/GenBank/DDBJ databases">
        <authorList>
            <consortium name="Lawrence Berkeley National Laboratory"/>
            <person name="Ahrendt S."/>
            <person name="Sahu N."/>
            <person name="Indic B."/>
            <person name="Wong-Bajracharya J."/>
            <person name="Merenyi Z."/>
            <person name="Ke H.-M."/>
            <person name="Monk M."/>
            <person name="Kocsube S."/>
            <person name="Drula E."/>
            <person name="Lipzen A."/>
            <person name="Balint B."/>
            <person name="Henrissat B."/>
            <person name="Andreopoulos B."/>
            <person name="Martin F.M."/>
            <person name="Harder C.B."/>
            <person name="Rigling D."/>
            <person name="Ford K.L."/>
            <person name="Foster G.D."/>
            <person name="Pangilinan J."/>
            <person name="Papanicolaou A."/>
            <person name="Barry K."/>
            <person name="LaButti K."/>
            <person name="Viragh M."/>
            <person name="Koriabine M."/>
            <person name="Yan M."/>
            <person name="Riley R."/>
            <person name="Champramary S."/>
            <person name="Plett K.L."/>
            <person name="Tsai I.J."/>
            <person name="Slot J."/>
            <person name="Sipos G."/>
            <person name="Plett J."/>
            <person name="Nagy L.G."/>
            <person name="Grigoriev I.V."/>
        </authorList>
    </citation>
    <scope>NUCLEOTIDE SEQUENCE</scope>
    <source>
        <strain evidence="2">ICMP 16352</strain>
    </source>
</reference>
<dbReference type="AlphaFoldDB" id="A0AA39PYP1"/>
<keyword evidence="1" id="KW-0472">Membrane</keyword>
<evidence type="ECO:0000256" key="1">
    <source>
        <dbReference type="SAM" id="Phobius"/>
    </source>
</evidence>
<dbReference type="Proteomes" id="UP001175227">
    <property type="component" value="Unassembled WGS sequence"/>
</dbReference>
<gene>
    <name evidence="2" type="ORF">IW261DRAFT_96111</name>
</gene>
<sequence length="174" mass="19776">MAAHGPQIRIVAFRSFRQGSHRNYHDKRMIGMFSYFLGTISHIGPKEGNPLLFVCVTRPLFPSMLATSMACNLLISFFNWILFGVDIVIAITATGGYCSLFRISSSWYFRKHRPLQLDLRQFYVPVEYAVQFDVTRRASSSVIISWYTRLALVSGYDTRPEGQNSHAVVPSITT</sequence>
<name>A0AA39PYP1_9AGAR</name>
<feature type="transmembrane region" description="Helical" evidence="1">
    <location>
        <begin position="81"/>
        <end position="103"/>
    </location>
</feature>
<evidence type="ECO:0000313" key="2">
    <source>
        <dbReference type="EMBL" id="KAK0491558.1"/>
    </source>
</evidence>
<keyword evidence="3" id="KW-1185">Reference proteome</keyword>
<keyword evidence="1" id="KW-0812">Transmembrane</keyword>
<accession>A0AA39PYP1</accession>
<protein>
    <submittedName>
        <fullName evidence="2">Uncharacterized protein</fullName>
    </submittedName>
</protein>
<dbReference type="EMBL" id="JAUEPR010000001">
    <property type="protein sequence ID" value="KAK0491558.1"/>
    <property type="molecule type" value="Genomic_DNA"/>
</dbReference>
<proteinExistence type="predicted"/>
<comment type="caution">
    <text evidence="2">The sequence shown here is derived from an EMBL/GenBank/DDBJ whole genome shotgun (WGS) entry which is preliminary data.</text>
</comment>